<reference evidence="6" key="1">
    <citation type="submission" date="2015-09" db="EMBL/GenBank/DDBJ databases">
        <title>Draft Genome Sequences of Two Novel Amoeba-resistant Intranuclear Bacteria, Candidatus Berkiella cookevillensis and Candidatus Berkiella aquae.</title>
        <authorList>
            <person name="Mehari Y.T."/>
            <person name="Arivett B.A."/>
            <person name="Farone A.L."/>
            <person name="Gunderson J.H."/>
            <person name="Farone M.B."/>
        </authorList>
    </citation>
    <scope>NUCLEOTIDE SEQUENCE [LARGE SCALE GENOMIC DNA]</scope>
    <source>
        <strain evidence="6">HT99</strain>
    </source>
</reference>
<dbReference type="InterPro" id="IPR011332">
    <property type="entry name" value="Ribosomal_zn-bd"/>
</dbReference>
<reference evidence="7" key="2">
    <citation type="journal article" date="2016" name="Genome Announc.">
        <title>Draft Genome Sequences of Two Novel Amoeba-Resistant Intranuclear Bacteria, 'Candidatus Berkiella cookevillensis' and 'Candidatus Berkiella aquae'.</title>
        <authorList>
            <person name="Mehari Y.T."/>
            <person name="Arivett B.A."/>
            <person name="Farone A.L."/>
            <person name="Gunderson J.H."/>
            <person name="Farone M.B."/>
        </authorList>
    </citation>
    <scope>NUCLEOTIDE SEQUENCE</scope>
    <source>
        <strain evidence="7">HT99</strain>
    </source>
</reference>
<dbReference type="SUPFAM" id="SSF57829">
    <property type="entry name" value="Zn-binding ribosomal proteins"/>
    <property type="match status" value="1"/>
</dbReference>
<proteinExistence type="inferred from homology"/>
<dbReference type="GO" id="GO:0003735">
    <property type="term" value="F:structural constituent of ribosome"/>
    <property type="evidence" value="ECO:0007669"/>
    <property type="project" value="InterPro"/>
</dbReference>
<dbReference type="NCBIfam" id="TIGR01023">
    <property type="entry name" value="rpmG_bact"/>
    <property type="match status" value="1"/>
</dbReference>
<dbReference type="Gene3D" id="2.20.28.120">
    <property type="entry name" value="Ribosomal protein L33"/>
    <property type="match status" value="1"/>
</dbReference>
<dbReference type="STRING" id="295108.HT99x_01919"/>
<dbReference type="HAMAP" id="MF_00294">
    <property type="entry name" value="Ribosomal_bL33"/>
    <property type="match status" value="1"/>
</dbReference>
<dbReference type="NCBIfam" id="NF001860">
    <property type="entry name" value="PRK00595.1"/>
    <property type="match status" value="1"/>
</dbReference>
<dbReference type="PANTHER" id="PTHR15238:SF1">
    <property type="entry name" value="LARGE RIBOSOMAL SUBUNIT PROTEIN BL33M"/>
    <property type="match status" value="1"/>
</dbReference>
<evidence type="ECO:0000256" key="5">
    <source>
        <dbReference type="HAMAP-Rule" id="MF_00294"/>
    </source>
</evidence>
<evidence type="ECO:0000313" key="6">
    <source>
        <dbReference type="EMBL" id="KRG20999.1"/>
    </source>
</evidence>
<dbReference type="InterPro" id="IPR001705">
    <property type="entry name" value="Ribosomal_bL33"/>
</dbReference>
<evidence type="ECO:0000256" key="3">
    <source>
        <dbReference type="ARBA" id="ARBA00023274"/>
    </source>
</evidence>
<dbReference type="AlphaFoldDB" id="A0A0Q9YWC1"/>
<gene>
    <name evidence="5 6" type="primary">rpmG</name>
    <name evidence="7" type="ORF">HT99x_001255</name>
    <name evidence="6" type="ORF">HT99x_01919</name>
</gene>
<sequence>MAADNTIKIIMRSSASHFFYTTTKNKRNKKEKLVMKRYDPIVRKHVEFNEEKMK</sequence>
<dbReference type="PATRIC" id="fig|1590043.3.peg.1957"/>
<evidence type="ECO:0000256" key="2">
    <source>
        <dbReference type="ARBA" id="ARBA00022980"/>
    </source>
</evidence>
<keyword evidence="3 5" id="KW-0687">Ribonucleoprotein</keyword>
<dbReference type="Pfam" id="PF00471">
    <property type="entry name" value="Ribosomal_L33"/>
    <property type="match status" value="1"/>
</dbReference>
<name>A0A0Q9YWC1_9GAMM</name>
<comment type="caution">
    <text evidence="6">The sequence shown here is derived from an EMBL/GenBank/DDBJ whole genome shotgun (WGS) entry which is preliminary data.</text>
</comment>
<dbReference type="EMBL" id="LKAJ02000001">
    <property type="protein sequence ID" value="MCS5710047.1"/>
    <property type="molecule type" value="Genomic_DNA"/>
</dbReference>
<dbReference type="Proteomes" id="UP000051497">
    <property type="component" value="Unassembled WGS sequence"/>
</dbReference>
<reference evidence="7" key="3">
    <citation type="submission" date="2021-06" db="EMBL/GenBank/DDBJ databases">
        <title>Genomic Description and Analysis of Intracellular Bacteria, Candidatus Berkiella cookevillensis and Candidatus Berkiella aquae.</title>
        <authorList>
            <person name="Kidane D.T."/>
            <person name="Mehari Y.T."/>
            <person name="Rice F.C."/>
            <person name="Arivett B.A."/>
            <person name="Farone A.L."/>
            <person name="Berk S.G."/>
            <person name="Farone M.B."/>
        </authorList>
    </citation>
    <scope>NUCLEOTIDE SEQUENCE</scope>
    <source>
        <strain evidence="7">HT99</strain>
    </source>
</reference>
<evidence type="ECO:0000313" key="8">
    <source>
        <dbReference type="Proteomes" id="UP000051497"/>
    </source>
</evidence>
<protein>
    <recommendedName>
        <fullName evidence="4 5">Large ribosomal subunit protein bL33</fullName>
    </recommendedName>
</protein>
<dbReference type="RefSeq" id="WP_075066541.1">
    <property type="nucleotide sequence ID" value="NZ_LKAJ02000001.1"/>
</dbReference>
<accession>A0A0Q9YWC1</accession>
<evidence type="ECO:0000313" key="7">
    <source>
        <dbReference type="EMBL" id="MCS5710047.1"/>
    </source>
</evidence>
<dbReference type="InterPro" id="IPR038584">
    <property type="entry name" value="Ribosomal_bL33_sf"/>
</dbReference>
<evidence type="ECO:0000256" key="4">
    <source>
        <dbReference type="ARBA" id="ARBA00035176"/>
    </source>
</evidence>
<keyword evidence="8" id="KW-1185">Reference proteome</keyword>
<organism evidence="6">
    <name type="scientific">Candidatus Berkiella aquae</name>
    <dbReference type="NCBI Taxonomy" id="295108"/>
    <lineage>
        <taxon>Bacteria</taxon>
        <taxon>Pseudomonadati</taxon>
        <taxon>Pseudomonadota</taxon>
        <taxon>Gammaproteobacteria</taxon>
        <taxon>Candidatus Berkiellales</taxon>
        <taxon>Candidatus Berkiellaceae</taxon>
        <taxon>Candidatus Berkiella</taxon>
    </lineage>
</organism>
<dbReference type="GO" id="GO:0022625">
    <property type="term" value="C:cytosolic large ribosomal subunit"/>
    <property type="evidence" value="ECO:0007669"/>
    <property type="project" value="TreeGrafter"/>
</dbReference>
<dbReference type="PANTHER" id="PTHR15238">
    <property type="entry name" value="54S RIBOSOMAL PROTEIN L39, MITOCHONDRIAL"/>
    <property type="match status" value="1"/>
</dbReference>
<comment type="similarity">
    <text evidence="1 5">Belongs to the bacterial ribosomal protein bL33 family.</text>
</comment>
<keyword evidence="2 5" id="KW-0689">Ribosomal protein</keyword>
<dbReference type="GO" id="GO:0006412">
    <property type="term" value="P:translation"/>
    <property type="evidence" value="ECO:0007669"/>
    <property type="project" value="UniProtKB-UniRule"/>
</dbReference>
<dbReference type="EMBL" id="LKAJ01000007">
    <property type="protein sequence ID" value="KRG20999.1"/>
    <property type="molecule type" value="Genomic_DNA"/>
</dbReference>
<evidence type="ECO:0000256" key="1">
    <source>
        <dbReference type="ARBA" id="ARBA00007596"/>
    </source>
</evidence>